<keyword evidence="3" id="KW-1185">Reference proteome</keyword>
<feature type="compositionally biased region" description="Basic and acidic residues" evidence="1">
    <location>
        <begin position="51"/>
        <end position="62"/>
    </location>
</feature>
<accession>A0A6D2IMM6</accession>
<dbReference type="Proteomes" id="UP000467841">
    <property type="component" value="Unassembled WGS sequence"/>
</dbReference>
<feature type="region of interest" description="Disordered" evidence="1">
    <location>
        <begin position="34"/>
        <end position="62"/>
    </location>
</feature>
<comment type="caution">
    <text evidence="2">The sequence shown here is derived from an EMBL/GenBank/DDBJ whole genome shotgun (WGS) entry which is preliminary data.</text>
</comment>
<proteinExistence type="predicted"/>
<evidence type="ECO:0000313" key="2">
    <source>
        <dbReference type="EMBL" id="CAA7031620.1"/>
    </source>
</evidence>
<dbReference type="AlphaFoldDB" id="A0A6D2IMM6"/>
<gene>
    <name evidence="2" type="ORF">MERR_LOCUS18855</name>
</gene>
<protein>
    <submittedName>
        <fullName evidence="2">Uncharacterized protein</fullName>
    </submittedName>
</protein>
<dbReference type="OrthoDB" id="1597802at2759"/>
<reference evidence="2" key="1">
    <citation type="submission" date="2020-01" db="EMBL/GenBank/DDBJ databases">
        <authorList>
            <person name="Mishra B."/>
        </authorList>
    </citation>
    <scope>NUCLEOTIDE SEQUENCE [LARGE SCALE GENOMIC DNA]</scope>
</reference>
<dbReference type="EMBL" id="CACVBM020001108">
    <property type="protein sequence ID" value="CAA7031620.1"/>
    <property type="molecule type" value="Genomic_DNA"/>
</dbReference>
<name>A0A6D2IMM6_9BRAS</name>
<evidence type="ECO:0000313" key="3">
    <source>
        <dbReference type="Proteomes" id="UP000467841"/>
    </source>
</evidence>
<evidence type="ECO:0000256" key="1">
    <source>
        <dbReference type="SAM" id="MobiDB-lite"/>
    </source>
</evidence>
<organism evidence="2 3">
    <name type="scientific">Microthlaspi erraticum</name>
    <dbReference type="NCBI Taxonomy" id="1685480"/>
    <lineage>
        <taxon>Eukaryota</taxon>
        <taxon>Viridiplantae</taxon>
        <taxon>Streptophyta</taxon>
        <taxon>Embryophyta</taxon>
        <taxon>Tracheophyta</taxon>
        <taxon>Spermatophyta</taxon>
        <taxon>Magnoliopsida</taxon>
        <taxon>eudicotyledons</taxon>
        <taxon>Gunneridae</taxon>
        <taxon>Pentapetalae</taxon>
        <taxon>rosids</taxon>
        <taxon>malvids</taxon>
        <taxon>Brassicales</taxon>
        <taxon>Brassicaceae</taxon>
        <taxon>Coluteocarpeae</taxon>
        <taxon>Microthlaspi</taxon>
    </lineage>
</organism>
<sequence length="89" mass="10016">MDVNSLLNYPGENDSYSEVQSLEEIVSTVLNGEDEVEDDEERHVQVVTRGKSRDTQNKLRDGGDRKASLVDVLRNWTTAVTASCVMPRF</sequence>